<gene>
    <name evidence="2" type="ORF">E2C01_043679</name>
</gene>
<feature type="compositionally biased region" description="Polar residues" evidence="1">
    <location>
        <begin position="176"/>
        <end position="186"/>
    </location>
</feature>
<reference evidence="2 3" key="1">
    <citation type="submission" date="2019-05" db="EMBL/GenBank/DDBJ databases">
        <title>Another draft genome of Portunus trituberculatus and its Hox gene families provides insights of decapod evolution.</title>
        <authorList>
            <person name="Jeong J.-H."/>
            <person name="Song I."/>
            <person name="Kim S."/>
            <person name="Choi T."/>
            <person name="Kim D."/>
            <person name="Ryu S."/>
            <person name="Kim W."/>
        </authorList>
    </citation>
    <scope>NUCLEOTIDE SEQUENCE [LARGE SCALE GENOMIC DNA]</scope>
    <source>
        <tissue evidence="2">Muscle</tissue>
    </source>
</reference>
<dbReference type="AlphaFoldDB" id="A0A5B7G075"/>
<feature type="region of interest" description="Disordered" evidence="1">
    <location>
        <begin position="167"/>
        <end position="186"/>
    </location>
</feature>
<keyword evidence="3" id="KW-1185">Reference proteome</keyword>
<proteinExistence type="predicted"/>
<protein>
    <submittedName>
        <fullName evidence="2">Uncharacterized protein</fullName>
    </submittedName>
</protein>
<dbReference type="Proteomes" id="UP000324222">
    <property type="component" value="Unassembled WGS sequence"/>
</dbReference>
<comment type="caution">
    <text evidence="2">The sequence shown here is derived from an EMBL/GenBank/DDBJ whole genome shotgun (WGS) entry which is preliminary data.</text>
</comment>
<feature type="region of interest" description="Disordered" evidence="1">
    <location>
        <begin position="126"/>
        <end position="159"/>
    </location>
</feature>
<accession>A0A5B7G075</accession>
<name>A0A5B7G075_PORTR</name>
<evidence type="ECO:0000313" key="2">
    <source>
        <dbReference type="EMBL" id="MPC49864.1"/>
    </source>
</evidence>
<evidence type="ECO:0000313" key="3">
    <source>
        <dbReference type="Proteomes" id="UP000324222"/>
    </source>
</evidence>
<evidence type="ECO:0000256" key="1">
    <source>
        <dbReference type="SAM" id="MobiDB-lite"/>
    </source>
</evidence>
<organism evidence="2 3">
    <name type="scientific">Portunus trituberculatus</name>
    <name type="common">Swimming crab</name>
    <name type="synonym">Neptunus trituberculatus</name>
    <dbReference type="NCBI Taxonomy" id="210409"/>
    <lineage>
        <taxon>Eukaryota</taxon>
        <taxon>Metazoa</taxon>
        <taxon>Ecdysozoa</taxon>
        <taxon>Arthropoda</taxon>
        <taxon>Crustacea</taxon>
        <taxon>Multicrustacea</taxon>
        <taxon>Malacostraca</taxon>
        <taxon>Eumalacostraca</taxon>
        <taxon>Eucarida</taxon>
        <taxon>Decapoda</taxon>
        <taxon>Pleocyemata</taxon>
        <taxon>Brachyura</taxon>
        <taxon>Eubrachyura</taxon>
        <taxon>Portunoidea</taxon>
        <taxon>Portunidae</taxon>
        <taxon>Portuninae</taxon>
        <taxon>Portunus</taxon>
    </lineage>
</organism>
<feature type="compositionally biased region" description="Gly residues" evidence="1">
    <location>
        <begin position="131"/>
        <end position="140"/>
    </location>
</feature>
<dbReference type="EMBL" id="VSRR010009147">
    <property type="protein sequence ID" value="MPC49864.1"/>
    <property type="molecule type" value="Genomic_DNA"/>
</dbReference>
<sequence length="186" mass="19633">MTTTTTTLTTTTGALSGRAIQPAPLLPASAPYLGRASTSPQVRVRRRILSQPPCVEWPVTRELRRPGHSAAVTCLPVVQTIRFCFCLFSTPGEQAEPCVNPQSGLVAAMSLWSRLKHSAEVKKDGKVKYNRGGGGGGGGKDGGKTRIFKPTTPQTCREECAGDPEAAWGLGKSGQVRGSSGEVQGR</sequence>